<comment type="caution">
    <text evidence="2">The sequence shown here is derived from an EMBL/GenBank/DDBJ whole genome shotgun (WGS) entry which is preliminary data.</text>
</comment>
<organism evidence="2 3">
    <name type="scientific">Luteolibacter soli</name>
    <dbReference type="NCBI Taxonomy" id="3135280"/>
    <lineage>
        <taxon>Bacteria</taxon>
        <taxon>Pseudomonadati</taxon>
        <taxon>Verrucomicrobiota</taxon>
        <taxon>Verrucomicrobiia</taxon>
        <taxon>Verrucomicrobiales</taxon>
        <taxon>Verrucomicrobiaceae</taxon>
        <taxon>Luteolibacter</taxon>
    </lineage>
</organism>
<dbReference type="EMBL" id="JBBUKT010000018">
    <property type="protein sequence ID" value="MEK7954312.1"/>
    <property type="molecule type" value="Genomic_DNA"/>
</dbReference>
<sequence length="420" mass="46473">MGRRGFLTGIHRAAKQIARENERQRKASQRAYAAAVREAEAAEKRQQQAYARAQKASAAERKRLEKEARDFHEASMAAEVECRNLKLAGMEEELEGILEATLGVDDFVDLNTLRVEADHPPSDRQDLLTPSRPPLPIVDSAKPEYAEPPAPRGLLSFLSKGQHEKAKAAAAKRHEEELARWHSDNTKNEQRRLAEAAAYEERERARRTMLAQEESRYAADCARREEEASVRNREVDELIANLGYGIPDAVEEYIGIVLSNAVYPEHFPISHDYSFDPATAELRLAVAVIAPDQFPTVKGYKYVKASDEIAEIPFSAKACKDRYASAVHQVALRVPHEVFEADRRGLISTISVEVGTHGIDPATGRSSFVPLVALAVSREAFMKIDLGKIQPSATLAHFGASVSKNPYGLNPANTSGVRKS</sequence>
<evidence type="ECO:0008006" key="4">
    <source>
        <dbReference type="Google" id="ProtNLM"/>
    </source>
</evidence>
<keyword evidence="1" id="KW-0175">Coiled coil</keyword>
<protein>
    <recommendedName>
        <fullName evidence="4">Restriction system protein</fullName>
    </recommendedName>
</protein>
<evidence type="ECO:0000256" key="1">
    <source>
        <dbReference type="SAM" id="Coils"/>
    </source>
</evidence>
<name>A0ABU9B2Q0_9BACT</name>
<proteinExistence type="predicted"/>
<dbReference type="Proteomes" id="UP001371305">
    <property type="component" value="Unassembled WGS sequence"/>
</dbReference>
<evidence type="ECO:0000313" key="2">
    <source>
        <dbReference type="EMBL" id="MEK7954312.1"/>
    </source>
</evidence>
<evidence type="ECO:0000313" key="3">
    <source>
        <dbReference type="Proteomes" id="UP001371305"/>
    </source>
</evidence>
<dbReference type="RefSeq" id="WP_341408080.1">
    <property type="nucleotide sequence ID" value="NZ_JBBUKT010000018.1"/>
</dbReference>
<gene>
    <name evidence="2" type="ORF">WKV53_27595</name>
</gene>
<reference evidence="2 3" key="1">
    <citation type="submission" date="2024-04" db="EMBL/GenBank/DDBJ databases">
        <title>Luteolibacter sp. isolated from soil.</title>
        <authorList>
            <person name="An J."/>
        </authorList>
    </citation>
    <scope>NUCLEOTIDE SEQUENCE [LARGE SCALE GENOMIC DNA]</scope>
    <source>
        <strain evidence="2 3">Y139</strain>
    </source>
</reference>
<keyword evidence="3" id="KW-1185">Reference proteome</keyword>
<feature type="coiled-coil region" evidence="1">
    <location>
        <begin position="25"/>
        <end position="56"/>
    </location>
</feature>
<accession>A0ABU9B2Q0</accession>